<keyword evidence="2" id="KW-1185">Reference proteome</keyword>
<reference evidence="1 2" key="1">
    <citation type="journal article" date="2024" name="BMC Biol.">
        <title>Comparative genomics of Ascetosporea gives new insight into the evolutionary basis for animal parasitism in Rhizaria.</title>
        <authorList>
            <person name="Hiltunen Thoren M."/>
            <person name="Onut-Brannstrom I."/>
            <person name="Alfjorden A."/>
            <person name="Peckova H."/>
            <person name="Swords F."/>
            <person name="Hooper C."/>
            <person name="Holzer A.S."/>
            <person name="Bass D."/>
            <person name="Burki F."/>
        </authorList>
    </citation>
    <scope>NUCLEOTIDE SEQUENCE [LARGE SCALE GENOMIC DNA]</scope>
    <source>
        <strain evidence="1">20-A016</strain>
    </source>
</reference>
<comment type="caution">
    <text evidence="1">The sequence shown here is derived from an EMBL/GenBank/DDBJ whole genome shotgun (WGS) entry which is preliminary data.</text>
</comment>
<accession>A0ABV2ATG4</accession>
<dbReference type="EMBL" id="JBDODL010004136">
    <property type="protein sequence ID" value="MES1922954.1"/>
    <property type="molecule type" value="Genomic_DNA"/>
</dbReference>
<organism evidence="1 2">
    <name type="scientific">Bonamia ostreae</name>
    <dbReference type="NCBI Taxonomy" id="126728"/>
    <lineage>
        <taxon>Eukaryota</taxon>
        <taxon>Sar</taxon>
        <taxon>Rhizaria</taxon>
        <taxon>Endomyxa</taxon>
        <taxon>Ascetosporea</taxon>
        <taxon>Haplosporida</taxon>
        <taxon>Bonamia</taxon>
    </lineage>
</organism>
<name>A0ABV2ATG4_9EUKA</name>
<proteinExistence type="predicted"/>
<evidence type="ECO:0000313" key="1">
    <source>
        <dbReference type="EMBL" id="MES1922954.1"/>
    </source>
</evidence>
<sequence length="163" mass="18971">MTDFSKNTKIEETGTEEKLLKLKIDLDKLLGKNPFDDLKSIKYDFSEKLDVEKLLKIAKKYSDFDLFSPAPNFMKFKASPHISYEQIEKSALQQNNIYAKKNVKKTEIINENNNKSVGEDFDFDNNLQKSIFGSNLQTKRKLETEQTFKIGFDSEEYSEDETN</sequence>
<protein>
    <submittedName>
        <fullName evidence="1">Uncharacterized protein</fullName>
    </submittedName>
</protein>
<dbReference type="Proteomes" id="UP001439008">
    <property type="component" value="Unassembled WGS sequence"/>
</dbReference>
<gene>
    <name evidence="1" type="ORF">MHBO_004485</name>
</gene>
<evidence type="ECO:0000313" key="2">
    <source>
        <dbReference type="Proteomes" id="UP001439008"/>
    </source>
</evidence>